<dbReference type="Gene3D" id="3.30.70.270">
    <property type="match status" value="1"/>
</dbReference>
<dbReference type="InterPro" id="IPR043128">
    <property type="entry name" value="Rev_trsase/Diguanyl_cyclase"/>
</dbReference>
<evidence type="ECO:0000313" key="11">
    <source>
        <dbReference type="Proteomes" id="UP000437068"/>
    </source>
</evidence>
<dbReference type="Proteomes" id="UP000437068">
    <property type="component" value="Unassembled WGS sequence"/>
</dbReference>
<evidence type="ECO:0000313" key="13">
    <source>
        <dbReference type="Proteomes" id="UP000440732"/>
    </source>
</evidence>
<dbReference type="Proteomes" id="UP000476176">
    <property type="component" value="Unassembled WGS sequence"/>
</dbReference>
<dbReference type="EMBL" id="QXGA01001251">
    <property type="protein sequence ID" value="KAE9124372.1"/>
    <property type="molecule type" value="Genomic_DNA"/>
</dbReference>
<evidence type="ECO:0000313" key="12">
    <source>
        <dbReference type="Proteomes" id="UP000440367"/>
    </source>
</evidence>
<evidence type="ECO:0000313" key="14">
    <source>
        <dbReference type="Proteomes" id="UP000441208"/>
    </source>
</evidence>
<evidence type="ECO:0000313" key="10">
    <source>
        <dbReference type="Proteomes" id="UP000433483"/>
    </source>
</evidence>
<protein>
    <submittedName>
        <fullName evidence="8">Uncharacterized protein</fullName>
    </submittedName>
</protein>
<evidence type="ECO:0000313" key="4">
    <source>
        <dbReference type="EMBL" id="KAE9124372.1"/>
    </source>
</evidence>
<evidence type="ECO:0000313" key="5">
    <source>
        <dbReference type="EMBL" id="KAE9174158.1"/>
    </source>
</evidence>
<dbReference type="EMBL" id="QXFW01002843">
    <property type="protein sequence ID" value="KAE8974965.1"/>
    <property type="molecule type" value="Genomic_DNA"/>
</dbReference>
<gene>
    <name evidence="8" type="ORF">PF001_g25136</name>
    <name evidence="6" type="ORF">PF002_g26572</name>
    <name evidence="7" type="ORF">PF004_g17023</name>
    <name evidence="5" type="ORF">PF005_g25976</name>
    <name evidence="4" type="ORF">PF006_g17209</name>
    <name evidence="3" type="ORF">PF007_g25829</name>
    <name evidence="1" type="ORF">PF009_g26409</name>
    <name evidence="2" type="ORF">PF011_g24656</name>
</gene>
<dbReference type="EMBL" id="QXGB01002904">
    <property type="protein sequence ID" value="KAE9174158.1"/>
    <property type="molecule type" value="Genomic_DNA"/>
</dbReference>
<dbReference type="EMBL" id="QXGF01002805">
    <property type="protein sequence ID" value="KAE8923340.1"/>
    <property type="molecule type" value="Genomic_DNA"/>
</dbReference>
<keyword evidence="10" id="KW-1185">Reference proteome</keyword>
<evidence type="ECO:0000313" key="8">
    <source>
        <dbReference type="EMBL" id="KAE9278500.1"/>
    </source>
</evidence>
<name>A0A6A4BQ05_9STRA</name>
<proteinExistence type="predicted"/>
<dbReference type="Proteomes" id="UP000440367">
    <property type="component" value="Unassembled WGS sequence"/>
</dbReference>
<sequence length="77" mass="8856">MQSYLGSVNYNSKFIEDYAIYAAVLYELREVDFAAMNKPENRSRIRDLEVTVDDDLDGGRGPAEADLHWIRAHKSFT</sequence>
<dbReference type="Proteomes" id="UP000433483">
    <property type="component" value="Unassembled WGS sequence"/>
</dbReference>
<dbReference type="EMBL" id="QXGE01002887">
    <property type="protein sequence ID" value="KAE9278500.1"/>
    <property type="molecule type" value="Genomic_DNA"/>
</dbReference>
<dbReference type="EMBL" id="QXGD01002804">
    <property type="protein sequence ID" value="KAE9183939.1"/>
    <property type="molecule type" value="Genomic_DNA"/>
</dbReference>
<accession>A0A6A4BQ05</accession>
<dbReference type="Proteomes" id="UP000429523">
    <property type="component" value="Unassembled WGS sequence"/>
</dbReference>
<evidence type="ECO:0000313" key="16">
    <source>
        <dbReference type="Proteomes" id="UP000476176"/>
    </source>
</evidence>
<dbReference type="Proteomes" id="UP000440732">
    <property type="component" value="Unassembled WGS sequence"/>
</dbReference>
<evidence type="ECO:0000313" key="6">
    <source>
        <dbReference type="EMBL" id="KAE9183939.1"/>
    </source>
</evidence>
<evidence type="ECO:0000313" key="9">
    <source>
        <dbReference type="Proteomes" id="UP000429523"/>
    </source>
</evidence>
<dbReference type="AlphaFoldDB" id="A0A6A4BQ05"/>
<organism evidence="8 11">
    <name type="scientific">Phytophthora fragariae</name>
    <dbReference type="NCBI Taxonomy" id="53985"/>
    <lineage>
        <taxon>Eukaryota</taxon>
        <taxon>Sar</taxon>
        <taxon>Stramenopiles</taxon>
        <taxon>Oomycota</taxon>
        <taxon>Peronosporomycetes</taxon>
        <taxon>Peronosporales</taxon>
        <taxon>Peronosporaceae</taxon>
        <taxon>Phytophthora</taxon>
    </lineage>
</organism>
<comment type="caution">
    <text evidence="8">The sequence shown here is derived from an EMBL/GenBank/DDBJ whole genome shotgun (WGS) entry which is preliminary data.</text>
</comment>
<dbReference type="OrthoDB" id="116530at2759"/>
<evidence type="ECO:0000313" key="7">
    <source>
        <dbReference type="EMBL" id="KAE9207479.1"/>
    </source>
</evidence>
<evidence type="ECO:0000313" key="2">
    <source>
        <dbReference type="EMBL" id="KAE8974965.1"/>
    </source>
</evidence>
<evidence type="ECO:0000313" key="3">
    <source>
        <dbReference type="EMBL" id="KAE9073368.1"/>
    </source>
</evidence>
<evidence type="ECO:0000313" key="15">
    <source>
        <dbReference type="Proteomes" id="UP000460718"/>
    </source>
</evidence>
<evidence type="ECO:0000313" key="1">
    <source>
        <dbReference type="EMBL" id="KAE8923340.1"/>
    </source>
</evidence>
<reference evidence="9 10" key="1">
    <citation type="submission" date="2018-08" db="EMBL/GenBank/DDBJ databases">
        <title>Genomic investigation of the strawberry pathogen Phytophthora fragariae indicates pathogenicity is determined by transcriptional variation in three key races.</title>
        <authorList>
            <person name="Adams T.M."/>
            <person name="Armitage A.D."/>
            <person name="Sobczyk M.K."/>
            <person name="Bates H.J."/>
            <person name="Dunwell J.M."/>
            <person name="Nellist C.F."/>
            <person name="Harrison R.J."/>
        </authorList>
    </citation>
    <scope>NUCLEOTIDE SEQUENCE [LARGE SCALE GENOMIC DNA]</scope>
    <source>
        <strain evidence="8 11">A4</strain>
        <strain evidence="6 12">BC-1</strain>
        <strain evidence="7 16">BC-23</strain>
        <strain evidence="5 10">NOV-27</strain>
        <strain evidence="4 13">NOV-5</strain>
        <strain evidence="3 14">NOV-71</strain>
        <strain evidence="1 9">NOV-9</strain>
        <strain evidence="2 15">SCRP245</strain>
    </source>
</reference>
<dbReference type="EMBL" id="QXGC01001246">
    <property type="protein sequence ID" value="KAE9207479.1"/>
    <property type="molecule type" value="Genomic_DNA"/>
</dbReference>
<dbReference type="Proteomes" id="UP000441208">
    <property type="component" value="Unassembled WGS sequence"/>
</dbReference>
<dbReference type="Proteomes" id="UP000460718">
    <property type="component" value="Unassembled WGS sequence"/>
</dbReference>
<dbReference type="EMBL" id="QXFZ01002834">
    <property type="protein sequence ID" value="KAE9073368.1"/>
    <property type="molecule type" value="Genomic_DNA"/>
</dbReference>